<dbReference type="RefSeq" id="WP_103926453.1">
    <property type="nucleotide sequence ID" value="NZ_FNVR01000036.1"/>
</dbReference>
<gene>
    <name evidence="1" type="ORF">SAMN03080598_03886</name>
</gene>
<dbReference type="OrthoDB" id="978914at2"/>
<dbReference type="Proteomes" id="UP000236736">
    <property type="component" value="Unassembled WGS sequence"/>
</dbReference>
<dbReference type="Pfam" id="PF11751">
    <property type="entry name" value="PorP_SprF"/>
    <property type="match status" value="1"/>
</dbReference>
<dbReference type="InterPro" id="IPR019861">
    <property type="entry name" value="PorP/SprF_Bacteroidetes"/>
</dbReference>
<sequence length="322" mass="36132">MNRFIHYTTLGLIFLLFGLGTNLQAQTRKFVSQFSHFQGYFNPALTGYEGSVVRGFVRNQWGGIEGAPKTYFLSAELDFGELAGEEDPALLGKNALSVNLLQDNYGAFRENELTVNYAARVRLTENHNLRLGTGVSYQSVRLDGNALTTEEANDPTIGQYIGTFSNMNVIDFNIGMALTHANYYISYGIHRVNGGNIQNGDEFMEGYPAEQMIQAGYREALNENIAVAANGFYRSRKDLPDVLELNLKVLMMDRLWIGVGHRLDYATNAQIGFLAGKLRLGYVYEFAMANSYLLPGGVHEFTLALNLFRPNERRTKEEALIW</sequence>
<reference evidence="2" key="1">
    <citation type="submission" date="2016-10" db="EMBL/GenBank/DDBJ databases">
        <authorList>
            <person name="Varghese N."/>
            <person name="Submissions S."/>
        </authorList>
    </citation>
    <scope>NUCLEOTIDE SEQUENCE [LARGE SCALE GENOMIC DNA]</scope>
    <source>
        <strain evidence="2">DSM 17298</strain>
    </source>
</reference>
<dbReference type="STRING" id="1120964.GCA_001313265_06701"/>
<dbReference type="EMBL" id="FNVR01000036">
    <property type="protein sequence ID" value="SEG42983.1"/>
    <property type="molecule type" value="Genomic_DNA"/>
</dbReference>
<keyword evidence="2" id="KW-1185">Reference proteome</keyword>
<accession>A0A1H6A2I9</accession>
<protein>
    <submittedName>
        <fullName evidence="1">Type IX secretion system membrane protein, PorP/SprF family</fullName>
    </submittedName>
</protein>
<name>A0A1H6A2I9_9BACT</name>
<evidence type="ECO:0000313" key="2">
    <source>
        <dbReference type="Proteomes" id="UP000236736"/>
    </source>
</evidence>
<organism evidence="1 2">
    <name type="scientific">Algoriphagus boritolerans DSM 17298 = JCM 18970</name>
    <dbReference type="NCBI Taxonomy" id="1120964"/>
    <lineage>
        <taxon>Bacteria</taxon>
        <taxon>Pseudomonadati</taxon>
        <taxon>Bacteroidota</taxon>
        <taxon>Cytophagia</taxon>
        <taxon>Cytophagales</taxon>
        <taxon>Cyclobacteriaceae</taxon>
        <taxon>Algoriphagus</taxon>
    </lineage>
</organism>
<evidence type="ECO:0000313" key="1">
    <source>
        <dbReference type="EMBL" id="SEG42983.1"/>
    </source>
</evidence>
<proteinExistence type="predicted"/>
<dbReference type="AlphaFoldDB" id="A0A1H6A2I9"/>
<dbReference type="NCBIfam" id="TIGR03519">
    <property type="entry name" value="T9SS_PorP_fam"/>
    <property type="match status" value="1"/>
</dbReference>